<evidence type="ECO:0000256" key="5">
    <source>
        <dbReference type="ARBA" id="ARBA00023134"/>
    </source>
</evidence>
<dbReference type="Pfam" id="PF04086">
    <property type="entry name" value="SRP-alpha_N"/>
    <property type="match status" value="1"/>
</dbReference>
<dbReference type="Gene3D" id="3.40.50.300">
    <property type="entry name" value="P-loop containing nucleotide triphosphate hydrolases"/>
    <property type="match status" value="1"/>
</dbReference>
<evidence type="ECO:0000256" key="3">
    <source>
        <dbReference type="ARBA" id="ARBA00022741"/>
    </source>
</evidence>
<dbReference type="Pfam" id="PF00448">
    <property type="entry name" value="SRP54"/>
    <property type="match status" value="1"/>
</dbReference>
<dbReference type="InterPro" id="IPR003593">
    <property type="entry name" value="AAA+_ATPase"/>
</dbReference>
<dbReference type="GO" id="GO:0005525">
    <property type="term" value="F:GTP binding"/>
    <property type="evidence" value="ECO:0007669"/>
    <property type="project" value="UniProtKB-KW"/>
</dbReference>
<dbReference type="InterPro" id="IPR000897">
    <property type="entry name" value="SRP54_GTPase_dom"/>
</dbReference>
<evidence type="ECO:0000256" key="7">
    <source>
        <dbReference type="ARBA" id="ARBA00023170"/>
    </source>
</evidence>
<dbReference type="SMART" id="SM00382">
    <property type="entry name" value="AAA"/>
    <property type="match status" value="1"/>
</dbReference>
<evidence type="ECO:0000256" key="2">
    <source>
        <dbReference type="ARBA" id="ARBA00008531"/>
    </source>
</evidence>
<feature type="compositionally biased region" description="Basic and acidic residues" evidence="8">
    <location>
        <begin position="199"/>
        <end position="217"/>
    </location>
</feature>
<dbReference type="GO" id="GO:0006614">
    <property type="term" value="P:SRP-dependent cotranslational protein targeting to membrane"/>
    <property type="evidence" value="ECO:0007669"/>
    <property type="project" value="InterPro"/>
</dbReference>
<comment type="caution">
    <text evidence="10">The sequence shown here is derived from an EMBL/GenBank/DDBJ whole genome shotgun (WGS) entry which is preliminary data.</text>
</comment>
<reference evidence="10" key="1">
    <citation type="submission" date="2024-06" db="EMBL/GenBank/DDBJ databases">
        <authorList>
            <person name="Liu X."/>
            <person name="Lenzi L."/>
            <person name="Haldenby T S."/>
            <person name="Uol C."/>
        </authorList>
    </citation>
    <scope>NUCLEOTIDE SEQUENCE</scope>
</reference>
<comment type="similarity">
    <text evidence="2">Belongs to the GTP-binding SRP family.</text>
</comment>
<dbReference type="GO" id="GO:0005785">
    <property type="term" value="C:signal recognition particle receptor complex"/>
    <property type="evidence" value="ECO:0007669"/>
    <property type="project" value="InterPro"/>
</dbReference>
<dbReference type="PANTHER" id="PTHR43134:SF1">
    <property type="entry name" value="SIGNAL RECOGNITION PARTICLE RECEPTOR SUBUNIT ALPHA"/>
    <property type="match status" value="1"/>
</dbReference>
<keyword evidence="5" id="KW-0342">GTP-binding</keyword>
<evidence type="ECO:0000256" key="6">
    <source>
        <dbReference type="ARBA" id="ARBA00023136"/>
    </source>
</evidence>
<dbReference type="InterPro" id="IPR011012">
    <property type="entry name" value="Longin-like_dom_sf"/>
</dbReference>
<dbReference type="SUPFAM" id="SSF64356">
    <property type="entry name" value="SNARE-like"/>
    <property type="match status" value="1"/>
</dbReference>
<proteinExistence type="inferred from homology"/>
<comment type="subcellular location">
    <subcellularLocation>
        <location evidence="1">Endoplasmic reticulum membrane</location>
        <topology evidence="1">Peripheral membrane protein</topology>
        <orientation evidence="1">Cytoplasmic side</orientation>
    </subcellularLocation>
</comment>
<dbReference type="SUPFAM" id="SSF52540">
    <property type="entry name" value="P-loop containing nucleoside triphosphate hydrolases"/>
    <property type="match status" value="1"/>
</dbReference>
<feature type="compositionally biased region" description="Basic and acidic residues" evidence="8">
    <location>
        <begin position="259"/>
        <end position="270"/>
    </location>
</feature>
<dbReference type="InterPro" id="IPR007222">
    <property type="entry name" value="Sig_recog_particle_rcpt_asu_N"/>
</dbReference>
<evidence type="ECO:0000256" key="1">
    <source>
        <dbReference type="ARBA" id="ARBA00004397"/>
    </source>
</evidence>
<dbReference type="SMART" id="SM00963">
    <property type="entry name" value="SRP54_N"/>
    <property type="match status" value="1"/>
</dbReference>
<dbReference type="GO" id="GO:0005047">
    <property type="term" value="F:signal recognition particle binding"/>
    <property type="evidence" value="ECO:0007669"/>
    <property type="project" value="InterPro"/>
</dbReference>
<gene>
    <name evidence="10" type="ORF">CDAUBV1_LOCUS12970</name>
</gene>
<dbReference type="PANTHER" id="PTHR43134">
    <property type="entry name" value="SIGNAL RECOGNITION PARTICLE RECEPTOR SUBUNIT ALPHA"/>
    <property type="match status" value="1"/>
</dbReference>
<dbReference type="EMBL" id="CAXLJL010000489">
    <property type="protein sequence ID" value="CAL5138386.1"/>
    <property type="molecule type" value="Genomic_DNA"/>
</dbReference>
<dbReference type="InterPro" id="IPR027417">
    <property type="entry name" value="P-loop_NTPase"/>
</dbReference>
<name>A0AAV2TQV3_CALDB</name>
<dbReference type="AlphaFoldDB" id="A0AAV2TQV3"/>
<feature type="compositionally biased region" description="Acidic residues" evidence="8">
    <location>
        <begin position="294"/>
        <end position="314"/>
    </location>
</feature>
<feature type="domain" description="SRP54-type proteins GTP-binding" evidence="9">
    <location>
        <begin position="634"/>
        <end position="647"/>
    </location>
</feature>
<dbReference type="SUPFAM" id="SSF47364">
    <property type="entry name" value="Domain of the SRP/SRP receptor G-proteins"/>
    <property type="match status" value="1"/>
</dbReference>
<feature type="region of interest" description="Disordered" evidence="8">
    <location>
        <begin position="134"/>
        <end position="335"/>
    </location>
</feature>
<dbReference type="SMART" id="SM00962">
    <property type="entry name" value="SRP54"/>
    <property type="match status" value="1"/>
</dbReference>
<dbReference type="InterPro" id="IPR013822">
    <property type="entry name" value="Signal_recog_particl_SRP54_hlx"/>
</dbReference>
<protein>
    <recommendedName>
        <fullName evidence="9">SRP54-type proteins GTP-binding domain-containing protein</fullName>
    </recommendedName>
</protein>
<dbReference type="InterPro" id="IPR042101">
    <property type="entry name" value="SRP54_N_sf"/>
</dbReference>
<evidence type="ECO:0000256" key="8">
    <source>
        <dbReference type="SAM" id="MobiDB-lite"/>
    </source>
</evidence>
<keyword evidence="3" id="KW-0547">Nucleotide-binding</keyword>
<accession>A0AAV2TQV3</accession>
<dbReference type="Pfam" id="PF02881">
    <property type="entry name" value="SRP54_N"/>
    <property type="match status" value="1"/>
</dbReference>
<dbReference type="Gene3D" id="3.30.450.60">
    <property type="match status" value="1"/>
</dbReference>
<dbReference type="Gene3D" id="1.20.120.140">
    <property type="entry name" value="Signal recognition particle SRP54, nucleotide-binding domain"/>
    <property type="match status" value="1"/>
</dbReference>
<keyword evidence="4" id="KW-0256">Endoplasmic reticulum</keyword>
<feature type="compositionally biased region" description="Basic and acidic residues" evidence="8">
    <location>
        <begin position="157"/>
        <end position="170"/>
    </location>
</feature>
<dbReference type="CDD" id="cd14826">
    <property type="entry name" value="SR_alpha_SRX"/>
    <property type="match status" value="1"/>
</dbReference>
<evidence type="ECO:0000313" key="11">
    <source>
        <dbReference type="Proteomes" id="UP001497525"/>
    </source>
</evidence>
<keyword evidence="6" id="KW-0472">Membrane</keyword>
<evidence type="ECO:0000313" key="10">
    <source>
        <dbReference type="EMBL" id="CAL5138386.1"/>
    </source>
</evidence>
<sequence length="661" mass="73326">MLDFFVILTKGGVRLWCFPNSVDIFRVSINTFLKSLILKENAGLSPFVHDSRAIRMYMDNEFNLLFIAAYQSVLQLNYVDKFLTAIAREFRDRYKNELGSHDVMCRFDDFSPVYTEVLKRVEAEDLAMKKGRTMRTFTESEKSKKTVASMIVSRNKKPLEKPGKDKKSSAKTDSCPNPSPHPSPGGVVTSKDTTEDAFEEKRRKFAEKVKASKKSKDAPSPLSSPSQKANGKRVKEGRKWDNAATGEEAAALDFSSPPKDSEKHAAKDDPGYGLSTAEAENLSRLRGTMKNDLDEVEVSSSEDESDIEIVESVEVESVPDQNSKPVHNGDSKTVHGGGLVSSLLRGLRITGGSGRILTREDIQPTLEQLRDRLVSKNVAMEIAQRVCDSVGDQLVGTQLGAFERIYTRVRTSLEEVCTRILASGRRVNVLRDALEARTQGKPYTIVFCGVNGVGKSTNLAKIAFWLIEKNFRVLIAACDTFRSGAVEQLRTHVYKLNYIHPPERHGGQVMVELYEQGYGRDAASIARSAINYARDHHLDVVLVDTAGRMQDNEPLMRALALLIQTNRPDLVLFVGEALVGNEAVDQLVKFNQSLADHSHVDKPRTIDGIVLTKFDTIDDKVGAAISMAYISDRPIMFVGTGQTYADLRQLSVGVVVKALMK</sequence>
<keyword evidence="7" id="KW-0675">Receptor</keyword>
<dbReference type="PROSITE" id="PS00300">
    <property type="entry name" value="SRP54"/>
    <property type="match status" value="1"/>
</dbReference>
<dbReference type="FunFam" id="3.40.50.300:FF:000188">
    <property type="entry name" value="signal recognition particle receptor subunit alpha"/>
    <property type="match status" value="1"/>
</dbReference>
<dbReference type="InterPro" id="IPR036225">
    <property type="entry name" value="SRP/SRP_N"/>
</dbReference>
<evidence type="ECO:0000256" key="4">
    <source>
        <dbReference type="ARBA" id="ARBA00022824"/>
    </source>
</evidence>
<dbReference type="Proteomes" id="UP001497525">
    <property type="component" value="Unassembled WGS sequence"/>
</dbReference>
<dbReference type="GO" id="GO:0006886">
    <property type="term" value="P:intracellular protein transport"/>
    <property type="evidence" value="ECO:0007669"/>
    <property type="project" value="InterPro"/>
</dbReference>
<evidence type="ECO:0000259" key="9">
    <source>
        <dbReference type="PROSITE" id="PS00300"/>
    </source>
</evidence>
<organism evidence="10 11">
    <name type="scientific">Calicophoron daubneyi</name>
    <name type="common">Rumen fluke</name>
    <name type="synonym">Paramphistomum daubneyi</name>
    <dbReference type="NCBI Taxonomy" id="300641"/>
    <lineage>
        <taxon>Eukaryota</taxon>
        <taxon>Metazoa</taxon>
        <taxon>Spiralia</taxon>
        <taxon>Lophotrochozoa</taxon>
        <taxon>Platyhelminthes</taxon>
        <taxon>Trematoda</taxon>
        <taxon>Digenea</taxon>
        <taxon>Plagiorchiida</taxon>
        <taxon>Pronocephalata</taxon>
        <taxon>Paramphistomoidea</taxon>
        <taxon>Paramphistomidae</taxon>
        <taxon>Calicophoron</taxon>
    </lineage>
</organism>
<dbReference type="CDD" id="cd17876">
    <property type="entry name" value="SRalpha_C"/>
    <property type="match status" value="1"/>
</dbReference>
<dbReference type="GO" id="GO:0003924">
    <property type="term" value="F:GTPase activity"/>
    <property type="evidence" value="ECO:0007669"/>
    <property type="project" value="InterPro"/>
</dbReference>